<evidence type="ECO:0000313" key="3">
    <source>
        <dbReference type="EMBL" id="KAK1399284.1"/>
    </source>
</evidence>
<accession>A0AAD8J9F2</accession>
<dbReference type="GO" id="GO:0005975">
    <property type="term" value="P:carbohydrate metabolic process"/>
    <property type="evidence" value="ECO:0007669"/>
    <property type="project" value="InterPro"/>
</dbReference>
<sequence>MNVVVLQMTTSHLPYTRNGLNFFTKNGGFTSPEVEEICDTSARKYAEKQVKVSTLLTPPTKVNFMSAYSNHLRNIIKERVNHPVHYDTPLLGFQIIVNAGNGSGGFIT</sequence>
<dbReference type="GO" id="GO:0004615">
    <property type="term" value="F:phosphomannomutase activity"/>
    <property type="evidence" value="ECO:0007669"/>
    <property type="project" value="TreeGrafter"/>
</dbReference>
<keyword evidence="2" id="KW-0597">Phosphoprotein</keyword>
<comment type="caution">
    <text evidence="3">The sequence shown here is derived from an EMBL/GenBank/DDBJ whole genome shotgun (WGS) entry which is preliminary data.</text>
</comment>
<reference evidence="3" key="2">
    <citation type="submission" date="2023-05" db="EMBL/GenBank/DDBJ databases">
        <authorList>
            <person name="Schelkunov M.I."/>
        </authorList>
    </citation>
    <scope>NUCLEOTIDE SEQUENCE</scope>
    <source>
        <strain evidence="3">Hsosn_3</strain>
        <tissue evidence="3">Leaf</tissue>
    </source>
</reference>
<dbReference type="AlphaFoldDB" id="A0AAD8J9F2"/>
<dbReference type="SUPFAM" id="SSF53738">
    <property type="entry name" value="Phosphoglucomutase, first 3 domains"/>
    <property type="match status" value="1"/>
</dbReference>
<dbReference type="Proteomes" id="UP001237642">
    <property type="component" value="Unassembled WGS sequence"/>
</dbReference>
<dbReference type="PANTHER" id="PTHR42946">
    <property type="entry name" value="PHOSPHOHEXOSE MUTASE"/>
    <property type="match status" value="1"/>
</dbReference>
<protein>
    <submittedName>
        <fullName evidence="3">Uncharacterized protein</fullName>
    </submittedName>
</protein>
<dbReference type="InterPro" id="IPR016055">
    <property type="entry name" value="A-D-PHexomutase_a/b/a-I/II/III"/>
</dbReference>
<name>A0AAD8J9F2_9APIA</name>
<evidence type="ECO:0000313" key="4">
    <source>
        <dbReference type="Proteomes" id="UP001237642"/>
    </source>
</evidence>
<proteinExistence type="predicted"/>
<comment type="cofactor">
    <cofactor evidence="1">
        <name>Mg(2+)</name>
        <dbReference type="ChEBI" id="CHEBI:18420"/>
    </cofactor>
</comment>
<dbReference type="EMBL" id="JAUIZM010000002">
    <property type="protein sequence ID" value="KAK1399284.1"/>
    <property type="molecule type" value="Genomic_DNA"/>
</dbReference>
<keyword evidence="4" id="KW-1185">Reference proteome</keyword>
<evidence type="ECO:0000256" key="1">
    <source>
        <dbReference type="ARBA" id="ARBA00001946"/>
    </source>
</evidence>
<reference evidence="3" key="1">
    <citation type="submission" date="2023-02" db="EMBL/GenBank/DDBJ databases">
        <title>Genome of toxic invasive species Heracleum sosnowskyi carries increased number of genes despite the absence of recent whole-genome duplications.</title>
        <authorList>
            <person name="Schelkunov M."/>
            <person name="Shtratnikova V."/>
            <person name="Makarenko M."/>
            <person name="Klepikova A."/>
            <person name="Omelchenko D."/>
            <person name="Novikova G."/>
            <person name="Obukhova E."/>
            <person name="Bogdanov V."/>
            <person name="Penin A."/>
            <person name="Logacheva M."/>
        </authorList>
    </citation>
    <scope>NUCLEOTIDE SEQUENCE</scope>
    <source>
        <strain evidence="3">Hsosn_3</strain>
        <tissue evidence="3">Leaf</tissue>
    </source>
</reference>
<dbReference type="PANTHER" id="PTHR42946:SF2">
    <property type="entry name" value="PHOSPHOGLUCOMUTASE (ALPHA-D-GLUCOSE-1,6-BISPHOSPHATE-DEPENDENT)"/>
    <property type="match status" value="1"/>
</dbReference>
<organism evidence="3 4">
    <name type="scientific">Heracleum sosnowskyi</name>
    <dbReference type="NCBI Taxonomy" id="360622"/>
    <lineage>
        <taxon>Eukaryota</taxon>
        <taxon>Viridiplantae</taxon>
        <taxon>Streptophyta</taxon>
        <taxon>Embryophyta</taxon>
        <taxon>Tracheophyta</taxon>
        <taxon>Spermatophyta</taxon>
        <taxon>Magnoliopsida</taxon>
        <taxon>eudicotyledons</taxon>
        <taxon>Gunneridae</taxon>
        <taxon>Pentapetalae</taxon>
        <taxon>asterids</taxon>
        <taxon>campanulids</taxon>
        <taxon>Apiales</taxon>
        <taxon>Apiaceae</taxon>
        <taxon>Apioideae</taxon>
        <taxon>apioid superclade</taxon>
        <taxon>Tordylieae</taxon>
        <taxon>Tordyliinae</taxon>
        <taxon>Heracleum</taxon>
    </lineage>
</organism>
<dbReference type="Gene3D" id="3.40.120.10">
    <property type="entry name" value="Alpha-D-Glucose-1,6-Bisphosphate, subunit A, domain 3"/>
    <property type="match status" value="1"/>
</dbReference>
<dbReference type="GO" id="GO:0009570">
    <property type="term" value="C:chloroplast stroma"/>
    <property type="evidence" value="ECO:0007669"/>
    <property type="project" value="TreeGrafter"/>
</dbReference>
<dbReference type="InterPro" id="IPR050060">
    <property type="entry name" value="Phosphoglucosamine_mutase"/>
</dbReference>
<gene>
    <name evidence="3" type="ORF">POM88_009147</name>
</gene>
<evidence type="ECO:0000256" key="2">
    <source>
        <dbReference type="ARBA" id="ARBA00022553"/>
    </source>
</evidence>